<gene>
    <name evidence="2" type="ORF">J5A65_07640</name>
</gene>
<dbReference type="InterPro" id="IPR010273">
    <property type="entry name" value="DUF881"/>
</dbReference>
<sequence length="253" mass="27597">MRPDSSMSLLSDIASEAMDPEYLTTVAPRRNSRARFLALFLVAALLSVAMASTTRSRNEVADERNDLLSRIAAERQRRDELTARVGELGSENGRLRQESVADPSLRAELQRLETVTGAVAVSGPGIQIQVNDAEKAVNGRGVIYDSDLTRLVNGLWQSGAEAMAINGQRITTLTPIRSAGSAITVDYVSLNPPYSVDAIGDPTRMQTRFAQTPAAAWWQHLHDNYGISYELKQPGDDLQLPADPAISLRYAES</sequence>
<keyword evidence="3" id="KW-1185">Reference proteome</keyword>
<name>A0ABX7Y1L5_9ACTN</name>
<accession>A0ABX7Y1L5</accession>
<evidence type="ECO:0000313" key="2">
    <source>
        <dbReference type="EMBL" id="QUC06861.1"/>
    </source>
</evidence>
<dbReference type="Proteomes" id="UP000678513">
    <property type="component" value="Chromosome"/>
</dbReference>
<proteinExistence type="inferred from homology"/>
<evidence type="ECO:0000256" key="1">
    <source>
        <dbReference type="ARBA" id="ARBA00009108"/>
    </source>
</evidence>
<protein>
    <submittedName>
        <fullName evidence="2">DUF881 domain-containing protein</fullName>
    </submittedName>
</protein>
<organism evidence="2 3">
    <name type="scientific">Arachnia rubra</name>
    <dbReference type="NCBI Taxonomy" id="1547448"/>
    <lineage>
        <taxon>Bacteria</taxon>
        <taxon>Bacillati</taxon>
        <taxon>Actinomycetota</taxon>
        <taxon>Actinomycetes</taxon>
        <taxon>Propionibacteriales</taxon>
        <taxon>Propionibacteriaceae</taxon>
        <taxon>Arachnia</taxon>
    </lineage>
</organism>
<dbReference type="Gene3D" id="3.30.70.1880">
    <property type="entry name" value="Protein of unknown function DUF881"/>
    <property type="match status" value="1"/>
</dbReference>
<dbReference type="RefSeq" id="WP_212320876.1">
    <property type="nucleotide sequence ID" value="NZ_AP024463.1"/>
</dbReference>
<dbReference type="PANTHER" id="PTHR37313">
    <property type="entry name" value="UPF0749 PROTEIN RV1825"/>
    <property type="match status" value="1"/>
</dbReference>
<dbReference type="PANTHER" id="PTHR37313:SF1">
    <property type="entry name" value="UPF0749 PROTEIN RV1823"/>
    <property type="match status" value="1"/>
</dbReference>
<dbReference type="Pfam" id="PF05949">
    <property type="entry name" value="DUF881"/>
    <property type="match status" value="1"/>
</dbReference>
<reference evidence="2 3" key="1">
    <citation type="submission" date="2021-03" db="EMBL/GenBank/DDBJ databases">
        <title>Human Oral Microbial Genomes.</title>
        <authorList>
            <person name="Johnston C.D."/>
            <person name="Chen T."/>
            <person name="Dewhirst F.E."/>
        </authorList>
    </citation>
    <scope>NUCLEOTIDE SEQUENCE [LARGE SCALE GENOMIC DNA]</scope>
    <source>
        <strain evidence="2 3">DSMZ 100122</strain>
    </source>
</reference>
<dbReference type="EMBL" id="CP072384">
    <property type="protein sequence ID" value="QUC06861.1"/>
    <property type="molecule type" value="Genomic_DNA"/>
</dbReference>
<comment type="similarity">
    <text evidence="1">Belongs to the UPF0749 family.</text>
</comment>
<evidence type="ECO:0000313" key="3">
    <source>
        <dbReference type="Proteomes" id="UP000678513"/>
    </source>
</evidence>